<accession>A0ACD4NM65</accession>
<evidence type="ECO:0000313" key="1">
    <source>
        <dbReference type="EMBL" id="WAJ27883.1"/>
    </source>
</evidence>
<evidence type="ECO:0000313" key="2">
    <source>
        <dbReference type="Proteomes" id="UP001163223"/>
    </source>
</evidence>
<organism evidence="1 2">
    <name type="scientific">Antarcticirhabdus aurantiaca</name>
    <dbReference type="NCBI Taxonomy" id="2606717"/>
    <lineage>
        <taxon>Bacteria</taxon>
        <taxon>Pseudomonadati</taxon>
        <taxon>Pseudomonadota</taxon>
        <taxon>Alphaproteobacteria</taxon>
        <taxon>Hyphomicrobiales</taxon>
        <taxon>Aurantimonadaceae</taxon>
        <taxon>Antarcticirhabdus</taxon>
    </lineage>
</organism>
<sequence length="142" mass="15603">MVIFKRVLVCGSDRLGDWQGIFDALDALAAQFYEEATQLGAATHIIIIHEGRGRGVGGYADGWAVANRASVDEYPSEWMPAGTARNKRIFELAQPDVVLAFSCDSRCLHMVSLARKAGIAVHVLAASGRKRPQRRGRQQHRS</sequence>
<name>A0ACD4NM65_9HYPH</name>
<proteinExistence type="predicted"/>
<gene>
    <name evidence="1" type="ORF">OXU80_24065</name>
</gene>
<dbReference type="Proteomes" id="UP001163223">
    <property type="component" value="Chromosome"/>
</dbReference>
<reference evidence="1" key="1">
    <citation type="submission" date="2022-11" db="EMBL/GenBank/DDBJ databases">
        <title>beta-Carotene-producing bacterium, Jeongeuplla avenae sp. nov., alleviates the salt stress of Arabidopsis seedlings.</title>
        <authorList>
            <person name="Jiang L."/>
            <person name="Lee J."/>
        </authorList>
    </citation>
    <scope>NUCLEOTIDE SEQUENCE</scope>
    <source>
        <strain evidence="1">DY_R2A_6</strain>
    </source>
</reference>
<keyword evidence="2" id="KW-1185">Reference proteome</keyword>
<dbReference type="EMBL" id="CP113520">
    <property type="protein sequence ID" value="WAJ27883.1"/>
    <property type="molecule type" value="Genomic_DNA"/>
</dbReference>
<protein>
    <submittedName>
        <fullName evidence="1">SLOG family protein</fullName>
    </submittedName>
</protein>